<dbReference type="RefSeq" id="WP_152203221.1">
    <property type="nucleotide sequence ID" value="NZ_VUKF01000024.1"/>
</dbReference>
<name>A0A7J5UKL7_9MICO</name>
<dbReference type="EMBL" id="WHJE01000115">
    <property type="protein sequence ID" value="KAE8762876.1"/>
    <property type="molecule type" value="Genomic_DNA"/>
</dbReference>
<sequence length="190" mass="21234">MSESADRTTYLLVDGENIDATLGMSVLGRRPEPAERPRWDRILHFTQEVWHEDARGLFFLNATSGQMPMSFVQALLAMDFRPIPLAGTGTEKVVDIGIQRTMEAILAQGTGDVLLASHDGDYIPQVERLLDDGRRVGVLCFREFLNSELAGLTDRGLKIYDLEDDLGAFNAVLPRVRIIPLASFDPNRYL</sequence>
<protein>
    <submittedName>
        <fullName evidence="2">NYN domain-containing protein</fullName>
    </submittedName>
</protein>
<evidence type="ECO:0000313" key="2">
    <source>
        <dbReference type="EMBL" id="KAE8762876.1"/>
    </source>
</evidence>
<evidence type="ECO:0000259" key="1">
    <source>
        <dbReference type="Pfam" id="PF01936"/>
    </source>
</evidence>
<proteinExistence type="predicted"/>
<feature type="domain" description="NYN" evidence="1">
    <location>
        <begin position="9"/>
        <end position="148"/>
    </location>
</feature>
<reference evidence="2 3" key="1">
    <citation type="submission" date="2019-10" db="EMBL/GenBank/DDBJ databases">
        <title>Georgenia wutianyii sp. nov. and Georgenia yuyongxinii sp. nov. isolated from plateau pika (Ochotona curzoniae) in the Qinghai-Tibet plateau of China.</title>
        <authorList>
            <person name="Tian Z."/>
        </authorList>
    </citation>
    <scope>NUCLEOTIDE SEQUENCE [LARGE SCALE GENOMIC DNA]</scope>
    <source>
        <strain evidence="2 3">DSM 21501</strain>
    </source>
</reference>
<comment type="caution">
    <text evidence="2">The sequence shown here is derived from an EMBL/GenBank/DDBJ whole genome shotgun (WGS) entry which is preliminary data.</text>
</comment>
<gene>
    <name evidence="2" type="ORF">GB883_17135</name>
</gene>
<dbReference type="InterPro" id="IPR021139">
    <property type="entry name" value="NYN"/>
</dbReference>
<keyword evidence="3" id="KW-1185">Reference proteome</keyword>
<evidence type="ECO:0000313" key="3">
    <source>
        <dbReference type="Proteomes" id="UP000451860"/>
    </source>
</evidence>
<dbReference type="Pfam" id="PF01936">
    <property type="entry name" value="NYN"/>
    <property type="match status" value="1"/>
</dbReference>
<dbReference type="OrthoDB" id="4772393at2"/>
<organism evidence="2 3">
    <name type="scientific">Georgenia thermotolerans</name>
    <dbReference type="NCBI Taxonomy" id="527326"/>
    <lineage>
        <taxon>Bacteria</taxon>
        <taxon>Bacillati</taxon>
        <taxon>Actinomycetota</taxon>
        <taxon>Actinomycetes</taxon>
        <taxon>Micrococcales</taxon>
        <taxon>Bogoriellaceae</taxon>
        <taxon>Georgenia</taxon>
    </lineage>
</organism>
<dbReference type="AlphaFoldDB" id="A0A7J5UKL7"/>
<accession>A0A7J5UKL7</accession>
<dbReference type="Gene3D" id="3.40.50.1010">
    <property type="entry name" value="5'-nuclease"/>
    <property type="match status" value="1"/>
</dbReference>
<dbReference type="GO" id="GO:0004540">
    <property type="term" value="F:RNA nuclease activity"/>
    <property type="evidence" value="ECO:0007669"/>
    <property type="project" value="InterPro"/>
</dbReference>
<dbReference type="Proteomes" id="UP000451860">
    <property type="component" value="Unassembled WGS sequence"/>
</dbReference>